<keyword evidence="3" id="KW-1185">Reference proteome</keyword>
<feature type="compositionally biased region" description="Polar residues" evidence="1">
    <location>
        <begin position="141"/>
        <end position="158"/>
    </location>
</feature>
<evidence type="ECO:0000313" key="2">
    <source>
        <dbReference type="EMBL" id="OBS15167.1"/>
    </source>
</evidence>
<evidence type="ECO:0000313" key="3">
    <source>
        <dbReference type="Proteomes" id="UP000091967"/>
    </source>
</evidence>
<organism evidence="2 3">
    <name type="scientific">Fusarium poae</name>
    <dbReference type="NCBI Taxonomy" id="36050"/>
    <lineage>
        <taxon>Eukaryota</taxon>
        <taxon>Fungi</taxon>
        <taxon>Dikarya</taxon>
        <taxon>Ascomycota</taxon>
        <taxon>Pezizomycotina</taxon>
        <taxon>Sordariomycetes</taxon>
        <taxon>Hypocreomycetidae</taxon>
        <taxon>Hypocreales</taxon>
        <taxon>Nectriaceae</taxon>
        <taxon>Fusarium</taxon>
    </lineage>
</organism>
<dbReference type="AlphaFoldDB" id="A0A1B8A3X1"/>
<accession>A0A1B8A3X1</accession>
<sequence length="508" mass="56473">MHKLEGDVRIRPRAACERVPGAVPRKGDISSRLRAAVRELRVLKTLDHVSLTLVVDLRAVVRRLRYRTTDMDSGSSASNPASAENTSPLETRTTMAANGNKPASDVTETLVDAASTSEIEWKGKASSVTTTSTKQPPPTTLMRSTTSSSEEAVPSQNTEPEEGEVQQWPVCNGRNSGPTMAVASRMISAKSFCDQFREAPLTLEGWRKKSRVDGILFGVNFSKSSSQSCDEYRVDDVVCRQHLVKVERLCVLQPIPFGGARELLSHWLQDCGVADWQFHNDAKSGWVCLEGKKDFEASLDRLREMKRLHPKLEYSAVNKLASIKLEVIDHTSTRPRFVRLYPSHAKKALGRSDDLIDWIRLDLPNIDVSRTQRALLTGLSSRPNIHELNTWIRSRLGSDCLLVVASRIAHISSSRVLVFICTLATANGLSVDKIEKFLDGAAFGSEVVSVLVEQGDSHIAASERRQDAAPLVALGSSRLPPRWPRIVSRWNRCLAEERQKRQLETVHE</sequence>
<comment type="caution">
    <text evidence="2">The sequence shown here is derived from an EMBL/GenBank/DDBJ whole genome shotgun (WGS) entry which is preliminary data.</text>
</comment>
<reference evidence="2 3" key="1">
    <citation type="submission" date="2016-06" db="EMBL/GenBank/DDBJ databases">
        <title>Living apart together: crosstalk between the core and supernumerary genomes in a fungal plant pathogen.</title>
        <authorList>
            <person name="Vanheule A."/>
            <person name="Audenaert K."/>
            <person name="Warris S."/>
            <person name="Van De Geest H."/>
            <person name="Schijlen E."/>
            <person name="Hofte M."/>
            <person name="De Saeger S."/>
            <person name="Haesaert G."/>
            <person name="Waalwijk C."/>
            <person name="Van Der Lee T."/>
        </authorList>
    </citation>
    <scope>NUCLEOTIDE SEQUENCE [LARGE SCALE GENOMIC DNA]</scope>
    <source>
        <strain evidence="2 3">2516</strain>
    </source>
</reference>
<protein>
    <submittedName>
        <fullName evidence="2">Uncharacterized protein</fullName>
    </submittedName>
</protein>
<dbReference type="Proteomes" id="UP000091967">
    <property type="component" value="Unassembled WGS sequence"/>
</dbReference>
<feature type="compositionally biased region" description="Polar residues" evidence="1">
    <location>
        <begin position="71"/>
        <end position="97"/>
    </location>
</feature>
<proteinExistence type="predicted"/>
<evidence type="ECO:0000256" key="1">
    <source>
        <dbReference type="SAM" id="MobiDB-lite"/>
    </source>
</evidence>
<name>A0A1B8A3X1_FUSPO</name>
<gene>
    <name evidence="2" type="ORF">FPOA_13951</name>
</gene>
<feature type="region of interest" description="Disordered" evidence="1">
    <location>
        <begin position="69"/>
        <end position="173"/>
    </location>
</feature>
<dbReference type="EMBL" id="LYXU01000168">
    <property type="protein sequence ID" value="OBS15167.1"/>
    <property type="molecule type" value="Genomic_DNA"/>
</dbReference>